<reference evidence="2 3" key="1">
    <citation type="submission" date="2019-07" db="EMBL/GenBank/DDBJ databases">
        <title>Genomic Encyclopedia of Archaeal and Bacterial Type Strains, Phase II (KMG-II): from individual species to whole genera.</title>
        <authorList>
            <person name="Goeker M."/>
        </authorList>
    </citation>
    <scope>NUCLEOTIDE SEQUENCE [LARGE SCALE GENOMIC DNA]</scope>
    <source>
        <strain evidence="2 3">DSM 46842</strain>
    </source>
</reference>
<dbReference type="PANTHER" id="PTHR39175:SF1">
    <property type="entry name" value="FAMILY PROTEIN, PUTATIVE (AFU_ORTHOLOGUE AFUA_3G15060)-RELATED"/>
    <property type="match status" value="1"/>
</dbReference>
<dbReference type="PANTHER" id="PTHR39175">
    <property type="entry name" value="FAMILY PROTEIN, PUTATIVE (AFU_ORTHOLOGUE AFUA_3G15060)-RELATED"/>
    <property type="match status" value="1"/>
</dbReference>
<evidence type="ECO:0000313" key="3">
    <source>
        <dbReference type="Proteomes" id="UP000322499"/>
    </source>
</evidence>
<dbReference type="InterPro" id="IPR037523">
    <property type="entry name" value="VOC_core"/>
</dbReference>
<name>A0A5S5CR20_9ACTN</name>
<evidence type="ECO:0000259" key="1">
    <source>
        <dbReference type="PROSITE" id="PS51819"/>
    </source>
</evidence>
<keyword evidence="3" id="KW-1185">Reference proteome</keyword>
<comment type="caution">
    <text evidence="2">The sequence shown here is derived from an EMBL/GenBank/DDBJ whole genome shotgun (WGS) entry which is preliminary data.</text>
</comment>
<sequence>MLTRLHHVLVACPAGSEDALRAFYGAVLGMTEVAKPAVLAARGGVWFRSGPVEIHCGVEADFRPARKAHPGLLADDLDGLAAASDAAGHPVEWDPHFPGHRRLYVSDPVGNRLELLEPLSAG</sequence>
<dbReference type="EMBL" id="VNHW01000013">
    <property type="protein sequence ID" value="TYP84775.1"/>
    <property type="molecule type" value="Genomic_DNA"/>
</dbReference>
<dbReference type="SUPFAM" id="SSF54593">
    <property type="entry name" value="Glyoxalase/Bleomycin resistance protein/Dihydroxybiphenyl dioxygenase"/>
    <property type="match status" value="1"/>
</dbReference>
<dbReference type="PROSITE" id="PS51819">
    <property type="entry name" value="VOC"/>
    <property type="match status" value="1"/>
</dbReference>
<dbReference type="Gene3D" id="3.10.180.10">
    <property type="entry name" value="2,3-Dihydroxybiphenyl 1,2-Dioxygenase, domain 1"/>
    <property type="match status" value="1"/>
</dbReference>
<feature type="domain" description="VOC" evidence="1">
    <location>
        <begin position="4"/>
        <end position="118"/>
    </location>
</feature>
<dbReference type="AlphaFoldDB" id="A0A5S5CR20"/>
<organism evidence="2 3">
    <name type="scientific">Blastococcus xanthinilyticus</name>
    <dbReference type="NCBI Taxonomy" id="1564164"/>
    <lineage>
        <taxon>Bacteria</taxon>
        <taxon>Bacillati</taxon>
        <taxon>Actinomycetota</taxon>
        <taxon>Actinomycetes</taxon>
        <taxon>Geodermatophilales</taxon>
        <taxon>Geodermatophilaceae</taxon>
        <taxon>Blastococcus</taxon>
    </lineage>
</organism>
<dbReference type="Proteomes" id="UP000322499">
    <property type="component" value="Unassembled WGS sequence"/>
</dbReference>
<gene>
    <name evidence="2" type="ORF">BD833_11335</name>
</gene>
<accession>A0A5S5CR20</accession>
<dbReference type="RefSeq" id="WP_166534532.1">
    <property type="nucleotide sequence ID" value="NZ_VNHW01000013.1"/>
</dbReference>
<evidence type="ECO:0000313" key="2">
    <source>
        <dbReference type="EMBL" id="TYP84775.1"/>
    </source>
</evidence>
<proteinExistence type="predicted"/>
<protein>
    <recommendedName>
        <fullName evidence="1">VOC domain-containing protein</fullName>
    </recommendedName>
</protein>
<dbReference type="InterPro" id="IPR029068">
    <property type="entry name" value="Glyas_Bleomycin-R_OHBP_Dase"/>
</dbReference>